<accession>A0A251TUZ9</accession>
<dbReference type="Gramene" id="mRNA:HanXRQr2_Chr06g0272101">
    <property type="protein sequence ID" value="CDS:HanXRQr2_Chr06g0272101.1"/>
    <property type="gene ID" value="HanXRQr2_Chr06g0272101"/>
</dbReference>
<sequence>MYRTENGESDDDISGAKRDAMLCFQTIHAPLRRRCNHGDAGGSTYSSTMNVAYARVVT</sequence>
<reference evidence="2" key="2">
    <citation type="submission" date="2017-02" db="EMBL/GenBank/DDBJ databases">
        <title>Sunflower complete genome.</title>
        <authorList>
            <person name="Langlade N."/>
            <person name="Munos S."/>
        </authorList>
    </citation>
    <scope>NUCLEOTIDE SEQUENCE [LARGE SCALE GENOMIC DNA]</scope>
    <source>
        <tissue evidence="2">Leaves</tissue>
    </source>
</reference>
<dbReference type="InParanoid" id="A0A251TUZ9"/>
<reference evidence="1" key="3">
    <citation type="submission" date="2020-06" db="EMBL/GenBank/DDBJ databases">
        <title>Helianthus annuus Genome sequencing and assembly Release 2.</title>
        <authorList>
            <person name="Gouzy J."/>
            <person name="Langlade N."/>
            <person name="Munos S."/>
        </authorList>
    </citation>
    <scope>NUCLEOTIDE SEQUENCE</scope>
    <source>
        <tissue evidence="1">Leaves</tissue>
    </source>
</reference>
<keyword evidence="3" id="KW-1185">Reference proteome</keyword>
<name>A0A251TUZ9_HELAN</name>
<protein>
    <submittedName>
        <fullName evidence="2">Uncharacterized protein</fullName>
    </submittedName>
</protein>
<proteinExistence type="predicted"/>
<dbReference type="Proteomes" id="UP000215914">
    <property type="component" value="Chromosome 9"/>
</dbReference>
<dbReference type="AlphaFoldDB" id="A0A251TUZ9"/>
<evidence type="ECO:0000313" key="3">
    <source>
        <dbReference type="Proteomes" id="UP000215914"/>
    </source>
</evidence>
<dbReference type="EMBL" id="CM007898">
    <property type="protein sequence ID" value="OTG14754.1"/>
    <property type="molecule type" value="Genomic_DNA"/>
</dbReference>
<reference evidence="1 3" key="1">
    <citation type="journal article" date="2017" name="Nature">
        <title>The sunflower genome provides insights into oil metabolism, flowering and Asterid evolution.</title>
        <authorList>
            <person name="Badouin H."/>
            <person name="Gouzy J."/>
            <person name="Grassa C.J."/>
            <person name="Murat F."/>
            <person name="Staton S.E."/>
            <person name="Cottret L."/>
            <person name="Lelandais-Briere C."/>
            <person name="Owens G.L."/>
            <person name="Carrere S."/>
            <person name="Mayjonade B."/>
            <person name="Legrand L."/>
            <person name="Gill N."/>
            <person name="Kane N.C."/>
            <person name="Bowers J.E."/>
            <person name="Hubner S."/>
            <person name="Bellec A."/>
            <person name="Berard A."/>
            <person name="Berges H."/>
            <person name="Blanchet N."/>
            <person name="Boniface M.C."/>
            <person name="Brunel D."/>
            <person name="Catrice O."/>
            <person name="Chaidir N."/>
            <person name="Claudel C."/>
            <person name="Donnadieu C."/>
            <person name="Faraut T."/>
            <person name="Fievet G."/>
            <person name="Helmstetter N."/>
            <person name="King M."/>
            <person name="Knapp S.J."/>
            <person name="Lai Z."/>
            <person name="Le Paslier M.C."/>
            <person name="Lippi Y."/>
            <person name="Lorenzon L."/>
            <person name="Mandel J.R."/>
            <person name="Marage G."/>
            <person name="Marchand G."/>
            <person name="Marquand E."/>
            <person name="Bret-Mestries E."/>
            <person name="Morien E."/>
            <person name="Nambeesan S."/>
            <person name="Nguyen T."/>
            <person name="Pegot-Espagnet P."/>
            <person name="Pouilly N."/>
            <person name="Raftis F."/>
            <person name="Sallet E."/>
            <person name="Schiex T."/>
            <person name="Thomas J."/>
            <person name="Vandecasteele C."/>
            <person name="Vares D."/>
            <person name="Vear F."/>
            <person name="Vautrin S."/>
            <person name="Crespi M."/>
            <person name="Mangin B."/>
            <person name="Burke J.M."/>
            <person name="Salse J."/>
            <person name="Munos S."/>
            <person name="Vincourt P."/>
            <person name="Rieseberg L.H."/>
            <person name="Langlade N.B."/>
        </authorList>
    </citation>
    <scope>NUCLEOTIDE SEQUENCE [LARGE SCALE GENOMIC DNA]</scope>
    <source>
        <strain evidence="3">cv. SF193</strain>
        <tissue evidence="1">Leaves</tissue>
    </source>
</reference>
<evidence type="ECO:0000313" key="2">
    <source>
        <dbReference type="EMBL" id="OTG14754.1"/>
    </source>
</evidence>
<gene>
    <name evidence="2" type="ORF">HannXRQ_Chr09g0252951</name>
    <name evidence="1" type="ORF">HanXRQr2_Chr06g0272101</name>
</gene>
<organism evidence="2 3">
    <name type="scientific">Helianthus annuus</name>
    <name type="common">Common sunflower</name>
    <dbReference type="NCBI Taxonomy" id="4232"/>
    <lineage>
        <taxon>Eukaryota</taxon>
        <taxon>Viridiplantae</taxon>
        <taxon>Streptophyta</taxon>
        <taxon>Embryophyta</taxon>
        <taxon>Tracheophyta</taxon>
        <taxon>Spermatophyta</taxon>
        <taxon>Magnoliopsida</taxon>
        <taxon>eudicotyledons</taxon>
        <taxon>Gunneridae</taxon>
        <taxon>Pentapetalae</taxon>
        <taxon>asterids</taxon>
        <taxon>campanulids</taxon>
        <taxon>Asterales</taxon>
        <taxon>Asteraceae</taxon>
        <taxon>Asteroideae</taxon>
        <taxon>Heliantheae alliance</taxon>
        <taxon>Heliantheae</taxon>
        <taxon>Helianthus</taxon>
    </lineage>
</organism>
<dbReference type="EMBL" id="MNCJ02000321">
    <property type="protein sequence ID" value="KAF5803506.1"/>
    <property type="molecule type" value="Genomic_DNA"/>
</dbReference>
<evidence type="ECO:0000313" key="1">
    <source>
        <dbReference type="EMBL" id="KAF5803506.1"/>
    </source>
</evidence>